<gene>
    <name evidence="2" type="ORF">GKO46_01565</name>
</gene>
<sequence length="216" mass="25208">MNQPENVHPTHAHFVSDPTLYGRDPDDYCWPCSPEIAYIHRLEDRSNWLDLLGDCINMCPECPYSGILRDRTLGIGNMPLMAMRQRYLNQSIAMANLVEAAGHERPDFHPWTLDFQPEFWRIDDLPIQSRKRFSTRKNIDWQALKAQYDFRTEWELFYGPAVRRSRKSWTTDCPFHGGLSMALYEDGFHCFGCLEHGDVIHVLKASGRLAYAIERL</sequence>
<evidence type="ECO:0000313" key="3">
    <source>
        <dbReference type="Proteomes" id="UP001321249"/>
    </source>
</evidence>
<dbReference type="Gene3D" id="3.90.580.10">
    <property type="entry name" value="Zinc finger, CHC2-type domain"/>
    <property type="match status" value="1"/>
</dbReference>
<reference evidence="2 3" key="1">
    <citation type="submission" date="2019-11" db="EMBL/GenBank/DDBJ databases">
        <authorList>
            <person name="Cho J.-C."/>
        </authorList>
    </citation>
    <scope>NUCLEOTIDE SEQUENCE [LARGE SCALE GENOMIC DNA]</scope>
    <source>
        <strain evidence="2 3">JH702</strain>
    </source>
</reference>
<protein>
    <recommendedName>
        <fullName evidence="1">Zinc finger CHC2-type domain-containing protein</fullName>
    </recommendedName>
</protein>
<feature type="domain" description="Zinc finger CHC2-type" evidence="1">
    <location>
        <begin position="162"/>
        <end position="211"/>
    </location>
</feature>
<dbReference type="InterPro" id="IPR036977">
    <property type="entry name" value="DNA_primase_Znf_CHC2"/>
</dbReference>
<dbReference type="EMBL" id="WMBE01000001">
    <property type="protein sequence ID" value="MDG0865761.1"/>
    <property type="molecule type" value="Genomic_DNA"/>
</dbReference>
<name>A0ABD4XML5_9CHLR</name>
<evidence type="ECO:0000313" key="2">
    <source>
        <dbReference type="EMBL" id="MDG0865761.1"/>
    </source>
</evidence>
<dbReference type="Proteomes" id="UP001321249">
    <property type="component" value="Unassembled WGS sequence"/>
</dbReference>
<organism evidence="2 3">
    <name type="scientific">Candidatus Lucifugimonas marina</name>
    <dbReference type="NCBI Taxonomy" id="3038979"/>
    <lineage>
        <taxon>Bacteria</taxon>
        <taxon>Bacillati</taxon>
        <taxon>Chloroflexota</taxon>
        <taxon>Dehalococcoidia</taxon>
        <taxon>SAR202 cluster</taxon>
        <taxon>Candidatus Lucifugimonadales</taxon>
        <taxon>Candidatus Lucifugimonadaceae</taxon>
        <taxon>Candidatus Lucifugimonas</taxon>
    </lineage>
</organism>
<comment type="caution">
    <text evidence="2">The sequence shown here is derived from an EMBL/GenBank/DDBJ whole genome shotgun (WGS) entry which is preliminary data.</text>
</comment>
<accession>A0ABD4XML5</accession>
<dbReference type="AlphaFoldDB" id="A0ABD4XML5"/>
<dbReference type="Pfam" id="PF01807">
    <property type="entry name" value="Zn_ribbon_DnaG"/>
    <property type="match status" value="1"/>
</dbReference>
<dbReference type="InterPro" id="IPR002694">
    <property type="entry name" value="Znf_CHC2"/>
</dbReference>
<dbReference type="SUPFAM" id="SSF57783">
    <property type="entry name" value="Zinc beta-ribbon"/>
    <property type="match status" value="1"/>
</dbReference>
<proteinExistence type="predicted"/>
<evidence type="ECO:0000259" key="1">
    <source>
        <dbReference type="Pfam" id="PF01807"/>
    </source>
</evidence>